<dbReference type="PATRIC" id="fig|634498.28.peg.1162"/>
<protein>
    <submittedName>
        <fullName evidence="1">Uncharacterized protein</fullName>
    </submittedName>
</protein>
<keyword evidence="2" id="KW-1185">Reference proteome</keyword>
<sequence>MIIQEIFYDCEKFLTIVHNGMDNDIKKRVIQKSIDVSRHEILLKERYIEKYQLENDNYEFFIKGFLDCENEKNPYTNYSTYFKQYVYPNKNDEIDNLSFKDFKKVYDFIYEYTNFKFTKLNINNIFLFFPTDILVKSIKSETTSYLIIKSSENISNISVKFKLNDIIKESINLTEIPNDNKIKSRENWNNYEIEIFDKDKIIYKSHTYVIMSINFNMGITTKIKKIKLNKFDKMVNSSNLKTEKFTISEENGLINISNYLLEESKNRNELNDVTKTECIFLRKNEREKAYEILEKLVKNDGELFIFDPYFLKQSEGKDVLKDLLNTILTHNDLVNIIFSKDIGESFENFKNSLTVDEKLFFKNIGGSAKKLFF</sequence>
<evidence type="ECO:0000313" key="1">
    <source>
        <dbReference type="EMBL" id="ADC47011.1"/>
    </source>
</evidence>
<dbReference type="AlphaFoldDB" id="D3E3A0"/>
<reference evidence="1 2" key="1">
    <citation type="journal article" date="2010" name="PLoS ONE">
        <title>The genome sequence of the rumen methanogen Methanobrevibacter ruminantium reveals new possibilities for controlling ruminant methane emissions.</title>
        <authorList>
            <person name="Leahy S.C."/>
            <person name="Kelly W.J."/>
            <person name="Altermann E."/>
            <person name="Ronimus R.S."/>
            <person name="Yeoman C.J."/>
            <person name="Pacheco D.M."/>
            <person name="Li D."/>
            <person name="Kong Z."/>
            <person name="McTavish S."/>
            <person name="Sang C."/>
            <person name="Lambie S.C."/>
            <person name="Janssen P.H."/>
            <person name="Dey D."/>
            <person name="Attwood G.T."/>
        </authorList>
    </citation>
    <scope>NUCLEOTIDE SEQUENCE [LARGE SCALE GENOMIC DNA]</scope>
    <source>
        <strain evidence="2">ATCC 35063 / DSM 1093 / JCM 13430 / OCM 146 / M1</strain>
    </source>
</reference>
<dbReference type="KEGG" id="mru:mru_1161"/>
<accession>D3E3A0</accession>
<name>D3E3A0_METRM</name>
<dbReference type="RefSeq" id="WP_012955961.1">
    <property type="nucleotide sequence ID" value="NC_013790.1"/>
</dbReference>
<dbReference type="HOGENOM" id="CLU_741057_0_0_2"/>
<dbReference type="Proteomes" id="UP000008680">
    <property type="component" value="Chromosome"/>
</dbReference>
<dbReference type="GeneID" id="8770812"/>
<organism evidence="1 2">
    <name type="scientific">Methanobrevibacter ruminantium (strain ATCC 35063 / DSM 1093 / JCM 13430 / OCM 146 / M1)</name>
    <name type="common">Methanobacterium ruminantium</name>
    <dbReference type="NCBI Taxonomy" id="634498"/>
    <lineage>
        <taxon>Archaea</taxon>
        <taxon>Methanobacteriati</taxon>
        <taxon>Methanobacteriota</taxon>
        <taxon>Methanomada group</taxon>
        <taxon>Methanobacteria</taxon>
        <taxon>Methanobacteriales</taxon>
        <taxon>Methanobacteriaceae</taxon>
        <taxon>Methanobrevibacter</taxon>
    </lineage>
</organism>
<dbReference type="EMBL" id="CP001719">
    <property type="protein sequence ID" value="ADC47011.1"/>
    <property type="molecule type" value="Genomic_DNA"/>
</dbReference>
<gene>
    <name evidence="1" type="ordered locus">mru_1161</name>
</gene>
<dbReference type="STRING" id="634498.mru_1161"/>
<evidence type="ECO:0000313" key="2">
    <source>
        <dbReference type="Proteomes" id="UP000008680"/>
    </source>
</evidence>
<proteinExistence type="predicted"/>